<dbReference type="eggNOG" id="KOG3254">
    <property type="taxonomic scope" value="Eukaryota"/>
</dbReference>
<dbReference type="HOGENOM" id="CLU_065464_1_0_1"/>
<dbReference type="Gene3D" id="3.90.930.12">
    <property type="entry name" value="Ribosomal protein L6, alpha-beta domain"/>
    <property type="match status" value="2"/>
</dbReference>
<dbReference type="GO" id="GO:0006412">
    <property type="term" value="P:translation"/>
    <property type="evidence" value="ECO:0007669"/>
    <property type="project" value="InterPro"/>
</dbReference>
<dbReference type="InterPro" id="IPR019906">
    <property type="entry name" value="Ribosomal_uL6_bac-type"/>
</dbReference>
<comment type="similarity">
    <text evidence="1 4">Belongs to the universal ribosomal protein uL6 family.</text>
</comment>
<dbReference type="KEGG" id="spaa:SPAPADRAFT_134512"/>
<evidence type="ECO:0000313" key="7">
    <source>
        <dbReference type="Proteomes" id="UP000000709"/>
    </source>
</evidence>
<dbReference type="GeneID" id="18869825"/>
<keyword evidence="3 4" id="KW-0687">Ribonucleoprotein</keyword>
<dbReference type="GO" id="GO:0019843">
    <property type="term" value="F:rRNA binding"/>
    <property type="evidence" value="ECO:0007669"/>
    <property type="project" value="InterPro"/>
</dbReference>
<dbReference type="PRINTS" id="PR00059">
    <property type="entry name" value="RIBOSOMALL6"/>
</dbReference>
<feature type="domain" description="Large ribosomal subunit protein uL6 alpha-beta" evidence="5">
    <location>
        <begin position="145"/>
        <end position="210"/>
    </location>
</feature>
<dbReference type="OrthoDB" id="540873at2759"/>
<evidence type="ECO:0000313" key="6">
    <source>
        <dbReference type="EMBL" id="EGW34564.1"/>
    </source>
</evidence>
<evidence type="ECO:0000256" key="1">
    <source>
        <dbReference type="ARBA" id="ARBA00009356"/>
    </source>
</evidence>
<dbReference type="OMA" id="RERHGLC"/>
<dbReference type="PANTHER" id="PTHR11655">
    <property type="entry name" value="60S/50S RIBOSOMAL PROTEIN L6/L9"/>
    <property type="match status" value="1"/>
</dbReference>
<accession>G3AJA5</accession>
<reference evidence="6 7" key="1">
    <citation type="journal article" date="2011" name="Proc. Natl. Acad. Sci. U.S.A.">
        <title>Comparative genomics of xylose-fermenting fungi for enhanced biofuel production.</title>
        <authorList>
            <person name="Wohlbach D.J."/>
            <person name="Kuo A."/>
            <person name="Sato T.K."/>
            <person name="Potts K.M."/>
            <person name="Salamov A.A."/>
            <person name="LaButti K.M."/>
            <person name="Sun H."/>
            <person name="Clum A."/>
            <person name="Pangilinan J.L."/>
            <person name="Lindquist E.A."/>
            <person name="Lucas S."/>
            <person name="Lapidus A."/>
            <person name="Jin M."/>
            <person name="Gunawan C."/>
            <person name="Balan V."/>
            <person name="Dale B.E."/>
            <person name="Jeffries T.W."/>
            <person name="Zinkel R."/>
            <person name="Barry K.W."/>
            <person name="Grigoriev I.V."/>
            <person name="Gasch A.P."/>
        </authorList>
    </citation>
    <scope>NUCLEOTIDE SEQUENCE [LARGE SCALE GENOMIC DNA]</scope>
    <source>
        <strain evidence="7">NRRL Y-27907 / 11-Y1</strain>
    </source>
</reference>
<dbReference type="SUPFAM" id="SSF56053">
    <property type="entry name" value="Ribosomal protein L6"/>
    <property type="match status" value="2"/>
</dbReference>
<dbReference type="GO" id="GO:0005762">
    <property type="term" value="C:mitochondrial large ribosomal subunit"/>
    <property type="evidence" value="ECO:0007669"/>
    <property type="project" value="EnsemblFungi"/>
</dbReference>
<organism evidence="7">
    <name type="scientific">Spathaspora passalidarum (strain NRRL Y-27907 / 11-Y1)</name>
    <dbReference type="NCBI Taxonomy" id="619300"/>
    <lineage>
        <taxon>Eukaryota</taxon>
        <taxon>Fungi</taxon>
        <taxon>Dikarya</taxon>
        <taxon>Ascomycota</taxon>
        <taxon>Saccharomycotina</taxon>
        <taxon>Pichiomycetes</taxon>
        <taxon>Debaryomycetaceae</taxon>
        <taxon>Spathaspora</taxon>
    </lineage>
</organism>
<dbReference type="EMBL" id="GL996500">
    <property type="protein sequence ID" value="EGW34564.1"/>
    <property type="molecule type" value="Genomic_DNA"/>
</dbReference>
<dbReference type="RefSeq" id="XP_007374148.1">
    <property type="nucleotide sequence ID" value="XM_007374086.1"/>
</dbReference>
<evidence type="ECO:0000259" key="5">
    <source>
        <dbReference type="Pfam" id="PF00347"/>
    </source>
</evidence>
<dbReference type="FunCoup" id="G3AJA5">
    <property type="interactions" value="696"/>
</dbReference>
<dbReference type="InterPro" id="IPR000702">
    <property type="entry name" value="Ribosomal_uL6-like"/>
</dbReference>
<protein>
    <recommendedName>
        <fullName evidence="5">Large ribosomal subunit protein uL6 alpha-beta domain-containing protein</fullName>
    </recommendedName>
</protein>
<gene>
    <name evidence="6" type="ORF">SPAPADRAFT_134512</name>
</gene>
<sequence length="225" mass="24593">MFARIPKIASANTLRQFSTSVPALSNVGKQPIRLTEGVTASIESIPHEFCKTFTKGNQRYVLDRQVVIAGPRGTLKTPIPGFVKVDNANNNLAVSVEDSTSKVQRSLWGTYRALLNNNAIGASEGHLAVVRFVGTGYRAILEKDAKGNDIVSLKLGIPSTPQLRIPKGLTVTSPIPTRLVIEGTDLQQVKLFAAKIRAFKKPEPYKGKGIFIDDETIQLKEKKIK</sequence>
<dbReference type="Pfam" id="PF00347">
    <property type="entry name" value="Ribosomal_L6"/>
    <property type="match status" value="2"/>
</dbReference>
<dbReference type="PANTHER" id="PTHR11655:SF14">
    <property type="entry name" value="LARGE RIBOSOMAL SUBUNIT PROTEIN UL6M"/>
    <property type="match status" value="1"/>
</dbReference>
<evidence type="ECO:0000256" key="3">
    <source>
        <dbReference type="ARBA" id="ARBA00023274"/>
    </source>
</evidence>
<name>G3AJA5_SPAPN</name>
<dbReference type="GO" id="GO:0003735">
    <property type="term" value="F:structural constituent of ribosome"/>
    <property type="evidence" value="ECO:0007669"/>
    <property type="project" value="EnsemblFungi"/>
</dbReference>
<dbReference type="PROSITE" id="PS00525">
    <property type="entry name" value="RIBOSOMAL_L6_1"/>
    <property type="match status" value="1"/>
</dbReference>
<dbReference type="PIRSF" id="PIRSF002162">
    <property type="entry name" value="Ribosomal_L6"/>
    <property type="match status" value="1"/>
</dbReference>
<dbReference type="InterPro" id="IPR020040">
    <property type="entry name" value="Ribosomal_uL6_a/b-dom"/>
</dbReference>
<dbReference type="InParanoid" id="G3AJA5"/>
<evidence type="ECO:0000256" key="4">
    <source>
        <dbReference type="RuleBase" id="RU003869"/>
    </source>
</evidence>
<dbReference type="InterPro" id="IPR036789">
    <property type="entry name" value="Ribosomal_uL6-like_a/b-dom_sf"/>
</dbReference>
<evidence type="ECO:0000256" key="2">
    <source>
        <dbReference type="ARBA" id="ARBA00022980"/>
    </source>
</evidence>
<dbReference type="InterPro" id="IPR002358">
    <property type="entry name" value="Ribosomal_uL6_CS"/>
</dbReference>
<keyword evidence="2 4" id="KW-0689">Ribosomal protein</keyword>
<proteinExistence type="inferred from homology"/>
<dbReference type="AlphaFoldDB" id="G3AJA5"/>
<dbReference type="STRING" id="619300.G3AJA5"/>
<feature type="domain" description="Large ribosomal subunit protein uL6 alpha-beta" evidence="5">
    <location>
        <begin position="65"/>
        <end position="125"/>
    </location>
</feature>
<keyword evidence="7" id="KW-1185">Reference proteome</keyword>
<dbReference type="Proteomes" id="UP000000709">
    <property type="component" value="Unassembled WGS sequence"/>
</dbReference>